<name>A0A1E4SC77_9ASCO</name>
<dbReference type="EMBL" id="KV453916">
    <property type="protein sequence ID" value="ODV77121.1"/>
    <property type="molecule type" value="Genomic_DNA"/>
</dbReference>
<organism evidence="2 3">
    <name type="scientific">Suhomyces tanzawaensis NRRL Y-17324</name>
    <dbReference type="NCBI Taxonomy" id="984487"/>
    <lineage>
        <taxon>Eukaryota</taxon>
        <taxon>Fungi</taxon>
        <taxon>Dikarya</taxon>
        <taxon>Ascomycota</taxon>
        <taxon>Saccharomycotina</taxon>
        <taxon>Pichiomycetes</taxon>
        <taxon>Debaryomycetaceae</taxon>
        <taxon>Suhomyces</taxon>
    </lineage>
</organism>
<dbReference type="Proteomes" id="UP000094285">
    <property type="component" value="Unassembled WGS sequence"/>
</dbReference>
<sequence>MAMDSTQDLLSNYQSTHDDNLSLYSISGELNHQLSEMYDMLEDDSIEIRRSQSITQSPFKTSSPLRLSPTKKLKNDYQDHIFRARSGNLDSPVKKKRPDLDWSRLDLEDSPSYDSIEHKIERFLAGNKAQGEPETAGLEEFDKTELVIKETHKLINNVPASVLNNKEGEKYSQLLGSSLAKIIKSLEAVKSENRALKGERDRAGDKHAHERVQADAAMGRLKTQNSRLEEENSRLREDNAQLTRKLGQQVPQINAQVGKENQLLREKLIKYKNRSSELEREVEVMREEMNKIRGRLDSVGHERNQSPLGSAPPERSVPPSASSAPPATNPPSTIPSSSTISSTTSLASLALLIAHFLRHESEHELVRRLAQYISANTSHHQPQAAPAVPEAAPTAPETAPTAPETAPTAPEAAPTVPEAAPPVPESPLVAVLHQLVGKMQPHQGDAQLGRLTAAVDVNNQLLARFMDREVPHASSDGVPHAETACRCGGGGDGGSSSAGSGGAQSDEVFLEASQRLGAPASACPRCSSVRNDTLNLMGEYQWSV</sequence>
<dbReference type="GeneID" id="30982605"/>
<protein>
    <submittedName>
        <fullName evidence="2">Uncharacterized protein</fullName>
    </submittedName>
</protein>
<dbReference type="OrthoDB" id="4018690at2759"/>
<feature type="compositionally biased region" description="Low complexity" evidence="1">
    <location>
        <begin position="384"/>
        <end position="418"/>
    </location>
</feature>
<evidence type="ECO:0000256" key="1">
    <source>
        <dbReference type="SAM" id="MobiDB-lite"/>
    </source>
</evidence>
<keyword evidence="3" id="KW-1185">Reference proteome</keyword>
<feature type="region of interest" description="Disordered" evidence="1">
    <location>
        <begin position="293"/>
        <end position="340"/>
    </location>
</feature>
<feature type="region of interest" description="Disordered" evidence="1">
    <location>
        <begin position="377"/>
        <end position="424"/>
    </location>
</feature>
<dbReference type="AlphaFoldDB" id="A0A1E4SC77"/>
<evidence type="ECO:0000313" key="3">
    <source>
        <dbReference type="Proteomes" id="UP000094285"/>
    </source>
</evidence>
<reference evidence="3" key="1">
    <citation type="submission" date="2016-05" db="EMBL/GenBank/DDBJ databases">
        <title>Comparative genomics of biotechnologically important yeasts.</title>
        <authorList>
            <consortium name="DOE Joint Genome Institute"/>
            <person name="Riley R."/>
            <person name="Haridas S."/>
            <person name="Wolfe K.H."/>
            <person name="Lopes M.R."/>
            <person name="Hittinger C.T."/>
            <person name="Goker M."/>
            <person name="Salamov A."/>
            <person name="Wisecaver J."/>
            <person name="Long T.M."/>
            <person name="Aerts A.L."/>
            <person name="Barry K."/>
            <person name="Choi C."/>
            <person name="Clum A."/>
            <person name="Coughlan A.Y."/>
            <person name="Deshpande S."/>
            <person name="Douglass A.P."/>
            <person name="Hanson S.J."/>
            <person name="Klenk H.-P."/>
            <person name="Labutti K."/>
            <person name="Lapidus A."/>
            <person name="Lindquist E."/>
            <person name="Lipzen A."/>
            <person name="Meier-Kolthoff J.P."/>
            <person name="Ohm R.A."/>
            <person name="Otillar R.P."/>
            <person name="Pangilinan J."/>
            <person name="Peng Y."/>
            <person name="Rokas A."/>
            <person name="Rosa C.A."/>
            <person name="Scheuner C."/>
            <person name="Sibirny A.A."/>
            <person name="Slot J.C."/>
            <person name="Stielow J.B."/>
            <person name="Sun H."/>
            <person name="Kurtzman C.P."/>
            <person name="Blackwell M."/>
            <person name="Grigoriev I.V."/>
            <person name="Jeffries T.W."/>
        </authorList>
    </citation>
    <scope>NUCLEOTIDE SEQUENCE [LARGE SCALE GENOMIC DNA]</scope>
    <source>
        <strain evidence="3">NRRL Y-17324</strain>
    </source>
</reference>
<feature type="compositionally biased region" description="Low complexity" evidence="1">
    <location>
        <begin position="311"/>
        <end position="326"/>
    </location>
</feature>
<gene>
    <name evidence="2" type="ORF">CANTADRAFT_326745</name>
</gene>
<accession>A0A1E4SC77</accession>
<dbReference type="RefSeq" id="XP_020062243.1">
    <property type="nucleotide sequence ID" value="XM_020208468.1"/>
</dbReference>
<evidence type="ECO:0000313" key="2">
    <source>
        <dbReference type="EMBL" id="ODV77121.1"/>
    </source>
</evidence>
<proteinExistence type="predicted"/>
<feature type="compositionally biased region" description="Basic and acidic residues" evidence="1">
    <location>
        <begin position="293"/>
        <end position="304"/>
    </location>
</feature>